<dbReference type="GO" id="GO:0046872">
    <property type="term" value="F:metal ion binding"/>
    <property type="evidence" value="ECO:0007669"/>
    <property type="project" value="InterPro"/>
</dbReference>
<accession>A0A138AVL7</accession>
<dbReference type="OrthoDB" id="5118203at2"/>
<gene>
    <name evidence="3" type="ORF">AXK60_00735</name>
</gene>
<dbReference type="Proteomes" id="UP000070258">
    <property type="component" value="Unassembled WGS sequence"/>
</dbReference>
<dbReference type="NCBIfam" id="TIGR03083">
    <property type="entry name" value="maleylpyruvate isomerase family mycothiol-dependent enzyme"/>
    <property type="match status" value="1"/>
</dbReference>
<dbReference type="InterPro" id="IPR036527">
    <property type="entry name" value="SCP2_sterol-bd_dom_sf"/>
</dbReference>
<feature type="domain" description="MDMPI C-terminal" evidence="1">
    <location>
        <begin position="161"/>
        <end position="238"/>
    </location>
</feature>
<dbReference type="InterPro" id="IPR034660">
    <property type="entry name" value="DinB/YfiT-like"/>
</dbReference>
<keyword evidence="3" id="KW-0413">Isomerase</keyword>
<name>A0A138AVL7_9ACTN</name>
<dbReference type="Gene3D" id="3.30.1050.20">
    <property type="match status" value="1"/>
</dbReference>
<proteinExistence type="predicted"/>
<dbReference type="SUPFAM" id="SSF109854">
    <property type="entry name" value="DinB/YfiT-like putative metalloenzymes"/>
    <property type="match status" value="1"/>
</dbReference>
<dbReference type="InterPro" id="IPR017517">
    <property type="entry name" value="Maleyloyr_isom"/>
</dbReference>
<evidence type="ECO:0000259" key="1">
    <source>
        <dbReference type="Pfam" id="PF07398"/>
    </source>
</evidence>
<feature type="domain" description="Mycothiol-dependent maleylpyruvate isomerase metal-binding" evidence="2">
    <location>
        <begin position="17"/>
        <end position="153"/>
    </location>
</feature>
<dbReference type="RefSeq" id="WP_068569087.1">
    <property type="nucleotide sequence ID" value="NZ_LSRF01000001.1"/>
</dbReference>
<dbReference type="EMBL" id="LSRF01000001">
    <property type="protein sequence ID" value="KXP14472.1"/>
    <property type="molecule type" value="Genomic_DNA"/>
</dbReference>
<dbReference type="InterPro" id="IPR010872">
    <property type="entry name" value="MDMPI_C-term_domain"/>
</dbReference>
<evidence type="ECO:0000313" key="4">
    <source>
        <dbReference type="Proteomes" id="UP000070258"/>
    </source>
</evidence>
<dbReference type="GO" id="GO:0016853">
    <property type="term" value="F:isomerase activity"/>
    <property type="evidence" value="ECO:0007669"/>
    <property type="project" value="UniProtKB-KW"/>
</dbReference>
<protein>
    <submittedName>
        <fullName evidence="3">Maleylpyruvate isomerase</fullName>
    </submittedName>
</protein>
<evidence type="ECO:0000313" key="3">
    <source>
        <dbReference type="EMBL" id="KXP14472.1"/>
    </source>
</evidence>
<reference evidence="4" key="1">
    <citation type="submission" date="2016-02" db="EMBL/GenBank/DDBJ databases">
        <authorList>
            <person name="Wen L."/>
            <person name="He K."/>
            <person name="Yang H."/>
        </authorList>
    </citation>
    <scope>NUCLEOTIDE SEQUENCE [LARGE SCALE GENOMIC DNA]</scope>
    <source>
        <strain evidence="4">JCM 15929</strain>
    </source>
</reference>
<comment type="caution">
    <text evidence="3">The sequence shown here is derived from an EMBL/GenBank/DDBJ whole genome shotgun (WGS) entry which is preliminary data.</text>
</comment>
<dbReference type="Gene3D" id="1.20.120.450">
    <property type="entry name" value="dinb family like domain"/>
    <property type="match status" value="1"/>
</dbReference>
<dbReference type="SUPFAM" id="SSF55718">
    <property type="entry name" value="SCP-like"/>
    <property type="match status" value="1"/>
</dbReference>
<sequence>MSTDFRSLARDERLRGVRHGTAHFLRHVAELTDEQFDGASLLDGWTRRHVIAHVGYNAAALTRLLDWAATGTEHPMYASAAQRDAEIAQGATLSPGALRSLVQHTATRLDHAWRRMPESAWSAQVRTAQGRTVEAVETMWMRSREVWIHAVDLDTGARFADLPEPVLHTLLADVVGAWRSRGDGAGLVLRPDGSEPIAVGQSAPSGEVTGPLPAVVRWAVGRGAVGLAGEPDGPPPRWL</sequence>
<organism evidence="3 4">
    <name type="scientific">Tsukamurella pseudospumae</name>
    <dbReference type="NCBI Taxonomy" id="239498"/>
    <lineage>
        <taxon>Bacteria</taxon>
        <taxon>Bacillati</taxon>
        <taxon>Actinomycetota</taxon>
        <taxon>Actinomycetes</taxon>
        <taxon>Mycobacteriales</taxon>
        <taxon>Tsukamurellaceae</taxon>
        <taxon>Tsukamurella</taxon>
    </lineage>
</organism>
<dbReference type="Pfam" id="PF07398">
    <property type="entry name" value="MDMPI_C"/>
    <property type="match status" value="1"/>
</dbReference>
<evidence type="ECO:0000259" key="2">
    <source>
        <dbReference type="Pfam" id="PF11716"/>
    </source>
</evidence>
<dbReference type="InterPro" id="IPR024344">
    <property type="entry name" value="MDMPI_metal-binding"/>
</dbReference>
<dbReference type="STRING" id="239498.AXK60_00735"/>
<dbReference type="AlphaFoldDB" id="A0A138AVL7"/>
<dbReference type="Pfam" id="PF11716">
    <property type="entry name" value="MDMPI_N"/>
    <property type="match status" value="1"/>
</dbReference>